<evidence type="ECO:0000256" key="6">
    <source>
        <dbReference type="ARBA" id="ARBA00026106"/>
    </source>
</evidence>
<evidence type="ECO:0000256" key="3">
    <source>
        <dbReference type="ARBA" id="ARBA00022576"/>
    </source>
</evidence>
<gene>
    <name evidence="8" type="ORF">GT348_03395</name>
</gene>
<feature type="domain" description="Aminotransferase class I/classII large" evidence="7">
    <location>
        <begin position="35"/>
        <end position="395"/>
    </location>
</feature>
<dbReference type="CDD" id="cd00609">
    <property type="entry name" value="AAT_like"/>
    <property type="match status" value="1"/>
</dbReference>
<dbReference type="InterPro" id="IPR015421">
    <property type="entry name" value="PyrdxlP-dep_Trfase_major"/>
</dbReference>
<keyword evidence="9" id="KW-1185">Reference proteome</keyword>
<evidence type="ECO:0000313" key="9">
    <source>
        <dbReference type="Proteomes" id="UP000463975"/>
    </source>
</evidence>
<dbReference type="PANTHER" id="PTHR43488">
    <property type="entry name" value="GLUTAMATE-PYRUVATE AMINOTRANSFERASE ALAA"/>
    <property type="match status" value="1"/>
</dbReference>
<comment type="cofactor">
    <cofactor evidence="1">
        <name>pyridoxal 5'-phosphate</name>
        <dbReference type="ChEBI" id="CHEBI:597326"/>
    </cofactor>
</comment>
<dbReference type="EC" id="2.6.1.2" evidence="6"/>
<proteinExistence type="inferred from homology"/>
<dbReference type="InterPro" id="IPR015422">
    <property type="entry name" value="PyrdxlP-dep_Trfase_small"/>
</dbReference>
<evidence type="ECO:0000256" key="4">
    <source>
        <dbReference type="ARBA" id="ARBA00022679"/>
    </source>
</evidence>
<dbReference type="KEGG" id="bomb:GT348_03395"/>
<protein>
    <recommendedName>
        <fullName evidence="6">alanine transaminase</fullName>
        <ecNumber evidence="6">2.6.1.2</ecNumber>
    </recommendedName>
</protein>
<keyword evidence="5" id="KW-0663">Pyridoxal phosphate</keyword>
<dbReference type="Gene3D" id="3.90.1150.10">
    <property type="entry name" value="Aspartate Aminotransferase, domain 1"/>
    <property type="match status" value="1"/>
</dbReference>
<evidence type="ECO:0000256" key="5">
    <source>
        <dbReference type="ARBA" id="ARBA00022898"/>
    </source>
</evidence>
<organism evidence="8 9">
    <name type="scientific">Aristophania vespae</name>
    <dbReference type="NCBI Taxonomy" id="2697033"/>
    <lineage>
        <taxon>Bacteria</taxon>
        <taxon>Pseudomonadati</taxon>
        <taxon>Pseudomonadota</taxon>
        <taxon>Alphaproteobacteria</taxon>
        <taxon>Acetobacterales</taxon>
        <taxon>Acetobacteraceae</taxon>
        <taxon>Aristophania</taxon>
    </lineage>
</organism>
<comment type="similarity">
    <text evidence="2">Belongs to the class-I pyridoxal-phosphate-dependent aminotransferase family.</text>
</comment>
<dbReference type="InterPro" id="IPR004839">
    <property type="entry name" value="Aminotransferase_I/II_large"/>
</dbReference>
<evidence type="ECO:0000256" key="2">
    <source>
        <dbReference type="ARBA" id="ARBA00007441"/>
    </source>
</evidence>
<dbReference type="EMBL" id="CP047652">
    <property type="protein sequence ID" value="QHI95437.1"/>
    <property type="molecule type" value="Genomic_DNA"/>
</dbReference>
<reference evidence="8 9" key="1">
    <citation type="submission" date="2020-01" db="EMBL/GenBank/DDBJ databases">
        <title>Genome sequencing of strain KACC 21507.</title>
        <authorList>
            <person name="Heo J."/>
            <person name="Kim S.-J."/>
            <person name="Kim J.-S."/>
            <person name="Hong S.-B."/>
            <person name="Kwon S.-W."/>
        </authorList>
    </citation>
    <scope>NUCLEOTIDE SEQUENCE [LARGE SCALE GENOMIC DNA]</scope>
    <source>
        <strain evidence="8 9">KACC 21507</strain>
    </source>
</reference>
<dbReference type="AlphaFoldDB" id="A0A6P1NEY2"/>
<accession>A0A6P1NEY2</accession>
<dbReference type="PANTHER" id="PTHR43488:SF2">
    <property type="entry name" value="GLUTAMATE-PYRUVATE AMINOTRANSFERASE ALAA"/>
    <property type="match status" value="1"/>
</dbReference>
<dbReference type="SUPFAM" id="SSF53383">
    <property type="entry name" value="PLP-dependent transferases"/>
    <property type="match status" value="1"/>
</dbReference>
<evidence type="ECO:0000259" key="7">
    <source>
        <dbReference type="Pfam" id="PF00155"/>
    </source>
</evidence>
<evidence type="ECO:0000313" key="8">
    <source>
        <dbReference type="EMBL" id="QHI95437.1"/>
    </source>
</evidence>
<dbReference type="Gene3D" id="3.40.640.10">
    <property type="entry name" value="Type I PLP-dependent aspartate aminotransferase-like (Major domain)"/>
    <property type="match status" value="1"/>
</dbReference>
<keyword evidence="4 8" id="KW-0808">Transferase</keyword>
<dbReference type="InterPro" id="IPR051926">
    <property type="entry name" value="Ala_Aminotransferase"/>
</dbReference>
<dbReference type="GO" id="GO:0030170">
    <property type="term" value="F:pyridoxal phosphate binding"/>
    <property type="evidence" value="ECO:0007669"/>
    <property type="project" value="InterPro"/>
</dbReference>
<dbReference type="InterPro" id="IPR015424">
    <property type="entry name" value="PyrdxlP-dep_Trfase"/>
</dbReference>
<evidence type="ECO:0000256" key="1">
    <source>
        <dbReference type="ARBA" id="ARBA00001933"/>
    </source>
</evidence>
<name>A0A6P1NEY2_9PROT</name>
<keyword evidence="3 8" id="KW-0032">Aminotransferase</keyword>
<dbReference type="Pfam" id="PF00155">
    <property type="entry name" value="Aminotran_1_2"/>
    <property type="match status" value="1"/>
</dbReference>
<sequence length="410" mass="45873">MKILKKSNKLNHVLYDIRGPIMNRAKQMEEEGQRIIKLNIGNLAVFGFEAPEEIQLDIIRNLPNSAGYSDSKGIFAARKAIMHYSQEQNVQGVTLDDIYLGNGASDLINIATNALLNDGDELLLPAPDYPLWTAVTSLSGGTPVHYLCDEEKGWIPDLDDIRSKITPRTKGIVVINPNNPTGVLYPDDVLKDIISIAREHGLVILSDEVYDKVLYDDVKHTALASLSTDVLTLTFNSLSKSYRACGYRAGWMVISGDKSGAQDFIEGLNMLANMKLCANVPGQWAVQTALGGYQSINDLVGQGGRLRRQRDLAYELITAIPGVSCVKPQAALYMFPRLDPDIYPIKDDRQFFLELLEATRVMLVQGTGFNWPQPDHFRIVFLPHEADLREAIRRIAEFLEEYRNKHAKKK</sequence>
<dbReference type="RefSeq" id="WP_160618514.1">
    <property type="nucleotide sequence ID" value="NZ_CP047652.1"/>
</dbReference>
<dbReference type="Proteomes" id="UP000463975">
    <property type="component" value="Chromosome"/>
</dbReference>
<dbReference type="GO" id="GO:0004021">
    <property type="term" value="F:L-alanine:2-oxoglutarate aminotransferase activity"/>
    <property type="evidence" value="ECO:0007669"/>
    <property type="project" value="UniProtKB-EC"/>
</dbReference>